<evidence type="ECO:0000256" key="1">
    <source>
        <dbReference type="SAM" id="MobiDB-lite"/>
    </source>
</evidence>
<dbReference type="SUPFAM" id="SSF53720">
    <property type="entry name" value="ALDH-like"/>
    <property type="match status" value="1"/>
</dbReference>
<accession>A0A6J4JW44</accession>
<name>A0A6J4JW44_9ACTN</name>
<dbReference type="AlphaFoldDB" id="A0A6J4JW44"/>
<dbReference type="InterPro" id="IPR016161">
    <property type="entry name" value="Ald_DH/histidinol_DH"/>
</dbReference>
<proteinExistence type="predicted"/>
<gene>
    <name evidence="2" type="ORF">AVDCRST_MAG48-364</name>
</gene>
<evidence type="ECO:0000313" key="2">
    <source>
        <dbReference type="EMBL" id="CAA9288914.1"/>
    </source>
</evidence>
<feature type="region of interest" description="Disordered" evidence="1">
    <location>
        <begin position="1"/>
        <end position="41"/>
    </location>
</feature>
<feature type="compositionally biased region" description="Basic and acidic residues" evidence="1">
    <location>
        <begin position="1"/>
        <end position="10"/>
    </location>
</feature>
<protein>
    <submittedName>
        <fullName evidence="2">Uncharacterized protein</fullName>
    </submittedName>
</protein>
<dbReference type="EMBL" id="CADCTS010000054">
    <property type="protein sequence ID" value="CAA9288914.1"/>
    <property type="molecule type" value="Genomic_DNA"/>
</dbReference>
<reference evidence="2" key="1">
    <citation type="submission" date="2020-02" db="EMBL/GenBank/DDBJ databases">
        <authorList>
            <person name="Meier V. D."/>
        </authorList>
    </citation>
    <scope>NUCLEOTIDE SEQUENCE</scope>
    <source>
        <strain evidence="2">AVDCRST_MAG48</strain>
    </source>
</reference>
<sequence length="75" mass="7682">MPGRSTRPDRGGAGPSPGCRRPGARSAASPGTGDDLAAPFDGYERSGNGRWCGELAFHEFLQTKAVMGYGGGRAA</sequence>
<organism evidence="2">
    <name type="scientific">uncultured Friedmanniella sp</name>
    <dbReference type="NCBI Taxonomy" id="335381"/>
    <lineage>
        <taxon>Bacteria</taxon>
        <taxon>Bacillati</taxon>
        <taxon>Actinomycetota</taxon>
        <taxon>Actinomycetes</taxon>
        <taxon>Propionibacteriales</taxon>
        <taxon>Nocardioidaceae</taxon>
        <taxon>Friedmanniella</taxon>
        <taxon>environmental samples</taxon>
    </lineage>
</organism>
<dbReference type="GO" id="GO:0016491">
    <property type="term" value="F:oxidoreductase activity"/>
    <property type="evidence" value="ECO:0007669"/>
    <property type="project" value="InterPro"/>
</dbReference>